<comment type="caution">
    <text evidence="2">The sequence shown here is derived from an EMBL/GenBank/DDBJ whole genome shotgun (WGS) entry which is preliminary data.</text>
</comment>
<feature type="domain" description="DUF2383" evidence="1">
    <location>
        <begin position="7"/>
        <end position="115"/>
    </location>
</feature>
<sequence>MKDPNKILAKLNGLLIYTHEVEKIYIEAYNSVNDKTLKIFFKERAFERSKFGEALRFEIKNLNETPKLLGSLSKGFYKTRMRFRNLILLQNEDDLLEQVFNLKKETINKYNELLMQMNLPLHLCKTILKQRDSVQATMRTLKREHAFVA</sequence>
<dbReference type="Pfam" id="PF09537">
    <property type="entry name" value="DUF2383"/>
    <property type="match status" value="1"/>
</dbReference>
<reference evidence="3" key="1">
    <citation type="journal article" date="2019" name="Int. J. Syst. Evol. Microbiol.">
        <title>The Global Catalogue of Microorganisms (GCM) 10K type strain sequencing project: providing services to taxonomists for standard genome sequencing and annotation.</title>
        <authorList>
            <consortium name="The Broad Institute Genomics Platform"/>
            <consortium name="The Broad Institute Genome Sequencing Center for Infectious Disease"/>
            <person name="Wu L."/>
            <person name="Ma J."/>
        </authorList>
    </citation>
    <scope>NUCLEOTIDE SEQUENCE [LARGE SCALE GENOMIC DNA]</scope>
    <source>
        <strain evidence="3">KCTC 42903</strain>
    </source>
</reference>
<keyword evidence="3" id="KW-1185">Reference proteome</keyword>
<accession>A0ABW5JNX3</accession>
<gene>
    <name evidence="2" type="ORF">ACFSQS_05160</name>
</gene>
<organism evidence="2 3">
    <name type="scientific">Gelatiniphilus marinus</name>
    <dbReference type="NCBI Taxonomy" id="1759464"/>
    <lineage>
        <taxon>Bacteria</taxon>
        <taxon>Pseudomonadati</taxon>
        <taxon>Bacteroidota</taxon>
        <taxon>Flavobacteriia</taxon>
        <taxon>Flavobacteriales</taxon>
        <taxon>Flavobacteriaceae</taxon>
        <taxon>Gelatiniphilus</taxon>
    </lineage>
</organism>
<protein>
    <submittedName>
        <fullName evidence="2">DUF2383 domain-containing protein</fullName>
    </submittedName>
</protein>
<evidence type="ECO:0000259" key="1">
    <source>
        <dbReference type="Pfam" id="PF09537"/>
    </source>
</evidence>
<dbReference type="Gene3D" id="1.20.1260.10">
    <property type="match status" value="1"/>
</dbReference>
<evidence type="ECO:0000313" key="3">
    <source>
        <dbReference type="Proteomes" id="UP001597441"/>
    </source>
</evidence>
<dbReference type="InterPro" id="IPR019052">
    <property type="entry name" value="DUF2383"/>
</dbReference>
<evidence type="ECO:0000313" key="2">
    <source>
        <dbReference type="EMBL" id="MFD2534486.1"/>
    </source>
</evidence>
<name>A0ABW5JNX3_9FLAO</name>
<proteinExistence type="predicted"/>
<dbReference type="RefSeq" id="WP_388015154.1">
    <property type="nucleotide sequence ID" value="NZ_JBHUDT010000002.1"/>
</dbReference>
<dbReference type="InterPro" id="IPR012347">
    <property type="entry name" value="Ferritin-like"/>
</dbReference>
<dbReference type="Proteomes" id="UP001597441">
    <property type="component" value="Unassembled WGS sequence"/>
</dbReference>
<dbReference type="EMBL" id="JBHULK010000002">
    <property type="protein sequence ID" value="MFD2534486.1"/>
    <property type="molecule type" value="Genomic_DNA"/>
</dbReference>